<dbReference type="EMBL" id="JAPCHY010000003">
    <property type="protein sequence ID" value="MCW4471722.1"/>
    <property type="molecule type" value="Genomic_DNA"/>
</dbReference>
<sequence>MPVFVMEPLHGIGPVRLGSSRVAMRAALAEAGFALESSRGALDFFCEATIQVECGPDEQVRFVGVSCSERFVVRFRGQDVFALGAEELFAVVAAVDGTGAHRFVDHEYCFPGQIFTLWDADEQYDRKGGGRRLVWAQVGLGDAAYAAAIAEIRAGA</sequence>
<organism evidence="1 2">
    <name type="scientific">Xanthomonas chitinilytica</name>
    <dbReference type="NCBI Taxonomy" id="2989819"/>
    <lineage>
        <taxon>Bacteria</taxon>
        <taxon>Pseudomonadati</taxon>
        <taxon>Pseudomonadota</taxon>
        <taxon>Gammaproteobacteria</taxon>
        <taxon>Lysobacterales</taxon>
        <taxon>Lysobacteraceae</taxon>
        <taxon>Xanthomonas</taxon>
    </lineage>
</organism>
<name>A0ABT3JTA3_9XANT</name>
<evidence type="ECO:0000313" key="2">
    <source>
        <dbReference type="Proteomes" id="UP001209922"/>
    </source>
</evidence>
<protein>
    <submittedName>
        <fullName evidence="1">Uncharacterized protein</fullName>
    </submittedName>
</protein>
<gene>
    <name evidence="1" type="ORF">OK345_04270</name>
</gene>
<evidence type="ECO:0000313" key="1">
    <source>
        <dbReference type="EMBL" id="MCW4471722.1"/>
    </source>
</evidence>
<accession>A0ABT3JTA3</accession>
<dbReference type="RefSeq" id="WP_265126685.1">
    <property type="nucleotide sequence ID" value="NZ_JAPCHY010000003.1"/>
</dbReference>
<reference evidence="1 2" key="1">
    <citation type="submission" date="2022-10" db="EMBL/GenBank/DDBJ databases">
        <title>Xanthomonas sp. H13-6.</title>
        <authorList>
            <person name="Liu X."/>
            <person name="Deng Z."/>
            <person name="Jiang Y."/>
            <person name="Yu T."/>
            <person name="Ai J."/>
        </authorList>
    </citation>
    <scope>NUCLEOTIDE SEQUENCE [LARGE SCALE GENOMIC DNA]</scope>
    <source>
        <strain evidence="1 2">H13-6</strain>
    </source>
</reference>
<proteinExistence type="predicted"/>
<comment type="caution">
    <text evidence="1">The sequence shown here is derived from an EMBL/GenBank/DDBJ whole genome shotgun (WGS) entry which is preliminary data.</text>
</comment>
<dbReference type="Proteomes" id="UP001209922">
    <property type="component" value="Unassembled WGS sequence"/>
</dbReference>
<keyword evidence="2" id="KW-1185">Reference proteome</keyword>